<evidence type="ECO:0000313" key="3">
    <source>
        <dbReference type="EMBL" id="MBA5690533.1"/>
    </source>
</evidence>
<dbReference type="GO" id="GO:0004888">
    <property type="term" value="F:transmembrane signaling receptor activity"/>
    <property type="evidence" value="ECO:0007669"/>
    <property type="project" value="TreeGrafter"/>
</dbReference>
<gene>
    <name evidence="3" type="ORF">H3H39_26195</name>
</gene>
<keyword evidence="4" id="KW-1185">Reference proteome</keyword>
<dbReference type="Proteomes" id="UP000573499">
    <property type="component" value="Unassembled WGS sequence"/>
</dbReference>
<dbReference type="GO" id="GO:0006935">
    <property type="term" value="P:chemotaxis"/>
    <property type="evidence" value="ECO:0007669"/>
    <property type="project" value="TreeGrafter"/>
</dbReference>
<keyword evidence="1" id="KW-0488">Methylation</keyword>
<evidence type="ECO:0000256" key="1">
    <source>
        <dbReference type="ARBA" id="ARBA00022481"/>
    </source>
</evidence>
<name>A0A7W2FF44_9BURK</name>
<dbReference type="SUPFAM" id="SSF58104">
    <property type="entry name" value="Methyl-accepting chemotaxis protein (MCP) signaling domain"/>
    <property type="match status" value="1"/>
</dbReference>
<reference evidence="3 4" key="1">
    <citation type="submission" date="2020-07" db="EMBL/GenBank/DDBJ databases">
        <title>Novel species isolated from subtropical streams in China.</title>
        <authorList>
            <person name="Lu H."/>
        </authorList>
    </citation>
    <scope>NUCLEOTIDE SEQUENCE [LARGE SCALE GENOMIC DNA]</scope>
    <source>
        <strain evidence="3 4">LX47W</strain>
    </source>
</reference>
<dbReference type="AlphaFoldDB" id="A0A7W2FF44"/>
<dbReference type="GO" id="GO:0005886">
    <property type="term" value="C:plasma membrane"/>
    <property type="evidence" value="ECO:0007669"/>
    <property type="project" value="TreeGrafter"/>
</dbReference>
<protein>
    <submittedName>
        <fullName evidence="3">Methyl-accepting chemotaxis serine transducer</fullName>
    </submittedName>
</protein>
<dbReference type="PANTHER" id="PTHR43531:SF14">
    <property type="entry name" value="METHYL-ACCEPTING CHEMOTAXIS PROTEIN I-RELATED"/>
    <property type="match status" value="1"/>
</dbReference>
<dbReference type="PANTHER" id="PTHR43531">
    <property type="entry name" value="PROTEIN ICFG"/>
    <property type="match status" value="1"/>
</dbReference>
<evidence type="ECO:0000313" key="4">
    <source>
        <dbReference type="Proteomes" id="UP000573499"/>
    </source>
</evidence>
<dbReference type="InterPro" id="IPR051310">
    <property type="entry name" value="MCP_chemotaxis"/>
</dbReference>
<organism evidence="3 4">
    <name type="scientific">Rugamonas apoptosis</name>
    <dbReference type="NCBI Taxonomy" id="2758570"/>
    <lineage>
        <taxon>Bacteria</taxon>
        <taxon>Pseudomonadati</taxon>
        <taxon>Pseudomonadota</taxon>
        <taxon>Betaproteobacteria</taxon>
        <taxon>Burkholderiales</taxon>
        <taxon>Oxalobacteraceae</taxon>
        <taxon>Telluria group</taxon>
        <taxon>Rugamonas</taxon>
    </lineage>
</organism>
<dbReference type="Gene3D" id="1.10.287.950">
    <property type="entry name" value="Methyl-accepting chemotaxis protein"/>
    <property type="match status" value="1"/>
</dbReference>
<comment type="similarity">
    <text evidence="2">Belongs to the methyl-accepting chemotaxis (MCP) protein family.</text>
</comment>
<dbReference type="EMBL" id="JACEZU010000019">
    <property type="protein sequence ID" value="MBA5690533.1"/>
    <property type="molecule type" value="Genomic_DNA"/>
</dbReference>
<comment type="caution">
    <text evidence="3">The sequence shown here is derived from an EMBL/GenBank/DDBJ whole genome shotgun (WGS) entry which is preliminary data.</text>
</comment>
<accession>A0A7W2FF44</accession>
<proteinExistence type="inferred from homology"/>
<evidence type="ECO:0000256" key="2">
    <source>
        <dbReference type="ARBA" id="ARBA00029447"/>
    </source>
</evidence>
<sequence length="108" mass="11741">MNEIASASHEQSEGIEQVNQAVTDMDEGTQQKAALVEQAAAASLDEQAVQLPRAVSVFHVQHQAKTAVRSEVVAFGRKRTASYNGVSSSRRLANVDSARTNCVEWEQQ</sequence>